<reference evidence="1 2" key="1">
    <citation type="journal article" date="2014" name="Int. J. Syst. Evol. Microbiol.">
        <title>Streptomyces hoynatensis sp. nov., isolated from deep marine sediment.</title>
        <authorList>
            <person name="Veyisoglu A."/>
            <person name="Sahin N."/>
        </authorList>
    </citation>
    <scope>NUCLEOTIDE SEQUENCE [LARGE SCALE GENOMIC DNA]</scope>
    <source>
        <strain evidence="1 2">KCTC 29097</strain>
    </source>
</reference>
<dbReference type="RefSeq" id="WP_120683187.1">
    <property type="nucleotide sequence ID" value="NZ_RBAL01000017.1"/>
</dbReference>
<evidence type="ECO:0000313" key="2">
    <source>
        <dbReference type="Proteomes" id="UP000272474"/>
    </source>
</evidence>
<dbReference type="Proteomes" id="UP000272474">
    <property type="component" value="Unassembled WGS sequence"/>
</dbReference>
<evidence type="ECO:0008006" key="3">
    <source>
        <dbReference type="Google" id="ProtNLM"/>
    </source>
</evidence>
<protein>
    <recommendedName>
        <fullName evidence="3">DUF2304 domain-containing protein</fullName>
    </recommendedName>
</protein>
<keyword evidence="2" id="KW-1185">Reference proteome</keyword>
<dbReference type="OrthoDB" id="3873606at2"/>
<accession>A0A3A9YTC8</accession>
<dbReference type="AlphaFoldDB" id="A0A3A9YTC8"/>
<proteinExistence type="predicted"/>
<name>A0A3A9YTC8_9ACTN</name>
<dbReference type="EMBL" id="RBAL01000017">
    <property type="protein sequence ID" value="RKN38536.1"/>
    <property type="molecule type" value="Genomic_DNA"/>
</dbReference>
<sequence>MFLSVSGAILLGVIMVLYFRKDGLRLSHAVVCGLFGFYLSGTSVAPGIEAGGAGLARLLGGMTL</sequence>
<comment type="caution">
    <text evidence="1">The sequence shown here is derived from an EMBL/GenBank/DDBJ whole genome shotgun (WGS) entry which is preliminary data.</text>
</comment>
<evidence type="ECO:0000313" key="1">
    <source>
        <dbReference type="EMBL" id="RKN38536.1"/>
    </source>
</evidence>
<gene>
    <name evidence="1" type="ORF">D7294_24000</name>
</gene>
<organism evidence="1 2">
    <name type="scientific">Streptomyces hoynatensis</name>
    <dbReference type="NCBI Taxonomy" id="1141874"/>
    <lineage>
        <taxon>Bacteria</taxon>
        <taxon>Bacillati</taxon>
        <taxon>Actinomycetota</taxon>
        <taxon>Actinomycetes</taxon>
        <taxon>Kitasatosporales</taxon>
        <taxon>Streptomycetaceae</taxon>
        <taxon>Streptomyces</taxon>
    </lineage>
</organism>